<comment type="caution">
    <text evidence="3">The sequence shown here is derived from an EMBL/GenBank/DDBJ whole genome shotgun (WGS) entry which is preliminary data.</text>
</comment>
<evidence type="ECO:0000256" key="1">
    <source>
        <dbReference type="SAM" id="MobiDB-lite"/>
    </source>
</evidence>
<accession>A0A820KCK7</accession>
<feature type="compositionally biased region" description="Polar residues" evidence="1">
    <location>
        <begin position="395"/>
        <end position="407"/>
    </location>
</feature>
<protein>
    <submittedName>
        <fullName evidence="3">Uncharacterized protein</fullName>
    </submittedName>
</protein>
<dbReference type="Proteomes" id="UP000663842">
    <property type="component" value="Unassembled WGS sequence"/>
</dbReference>
<dbReference type="EMBL" id="CAJNRG010012089">
    <property type="protein sequence ID" value="CAF2137314.1"/>
    <property type="molecule type" value="Genomic_DNA"/>
</dbReference>
<organism evidence="3 4">
    <name type="scientific">Rotaria magnacalcarata</name>
    <dbReference type="NCBI Taxonomy" id="392030"/>
    <lineage>
        <taxon>Eukaryota</taxon>
        <taxon>Metazoa</taxon>
        <taxon>Spiralia</taxon>
        <taxon>Gnathifera</taxon>
        <taxon>Rotifera</taxon>
        <taxon>Eurotatoria</taxon>
        <taxon>Bdelloidea</taxon>
        <taxon>Philodinida</taxon>
        <taxon>Philodinidae</taxon>
        <taxon>Rotaria</taxon>
    </lineage>
</organism>
<dbReference type="AlphaFoldDB" id="A0A820KCK7"/>
<evidence type="ECO:0000313" key="4">
    <source>
        <dbReference type="Proteomes" id="UP000663842"/>
    </source>
</evidence>
<proteinExistence type="predicted"/>
<dbReference type="Proteomes" id="UP000663887">
    <property type="component" value="Unassembled WGS sequence"/>
</dbReference>
<gene>
    <name evidence="3" type="ORF">UXM345_LOCUS35376</name>
    <name evidence="2" type="ORF">XDN619_LOCUS26069</name>
</gene>
<reference evidence="3" key="1">
    <citation type="submission" date="2021-02" db="EMBL/GenBank/DDBJ databases">
        <authorList>
            <person name="Nowell W R."/>
        </authorList>
    </citation>
    <scope>NUCLEOTIDE SEQUENCE</scope>
</reference>
<name>A0A820KCK7_9BILA</name>
<feature type="region of interest" description="Disordered" evidence="1">
    <location>
        <begin position="330"/>
        <end position="407"/>
    </location>
</feature>
<evidence type="ECO:0000313" key="3">
    <source>
        <dbReference type="EMBL" id="CAF4338295.1"/>
    </source>
</evidence>
<sequence length="407" mass="46470">MRVLPRIGNRDSYKLQTLYSGPFTVIKIHAGGTSYAVQSVDDRSILHNIHHSQLRTWTSPSKILLRNPDFFAYYNFVRPLTPHEEARSLEEYDAFEHREFESNWRPCHYQCEITREELAEEFLLDEGDQASVEEFVEDDLEVESAPSPTYFSPPTFAYAPPYQTSPLIPSIPPPVIPSGIGVPDPMYCSPPPGYNLNKHLPPPGYNRFNNEINPEIVHPLNNNLPEFIMPDLTKPPPPLPNGYRSPCPPSPFSYHSDSPLPYNIYFNSPPPHHPSPHSYFHPSPHTPLKENNFIQREKSPCTPPLTDKHYKQLLEQGFDEEKENKLSPIHVPSFLSSPTMPETPQNKEISDRSPDVVHAPIYNFENSAGQPPLEIPPIQQNPRPPSQYKIYPPSRMTTRSQSNNNNN</sequence>
<dbReference type="EMBL" id="CAJOBF010014329">
    <property type="protein sequence ID" value="CAF4338295.1"/>
    <property type="molecule type" value="Genomic_DNA"/>
</dbReference>
<evidence type="ECO:0000313" key="2">
    <source>
        <dbReference type="EMBL" id="CAF2137314.1"/>
    </source>
</evidence>
<feature type="compositionally biased region" description="Polar residues" evidence="1">
    <location>
        <begin position="334"/>
        <end position="347"/>
    </location>
</feature>